<dbReference type="PANTHER" id="PTHR30445">
    <property type="entry name" value="K(+)_H(+) ANTIPORTER SUBUNIT KHTT"/>
    <property type="match status" value="1"/>
</dbReference>
<dbReference type="InterPro" id="IPR006037">
    <property type="entry name" value="RCK_C"/>
</dbReference>
<dbReference type="Gene3D" id="1.10.10.10">
    <property type="entry name" value="Winged helix-like DNA-binding domain superfamily/Winged helix DNA-binding domain"/>
    <property type="match status" value="1"/>
</dbReference>
<dbReference type="EMBL" id="JARYZI010000006">
    <property type="protein sequence ID" value="MDH8678504.1"/>
    <property type="molecule type" value="Genomic_DNA"/>
</dbReference>
<protein>
    <submittedName>
        <fullName evidence="6">TrkA C-terminal domain-containing protein</fullName>
    </submittedName>
</protein>
<evidence type="ECO:0000256" key="2">
    <source>
        <dbReference type="ARBA" id="ARBA00023125"/>
    </source>
</evidence>
<dbReference type="SUPFAM" id="SSF46785">
    <property type="entry name" value="Winged helix' DNA-binding domain"/>
    <property type="match status" value="1"/>
</dbReference>
<evidence type="ECO:0000313" key="7">
    <source>
        <dbReference type="Proteomes" id="UP001158045"/>
    </source>
</evidence>
<dbReference type="Proteomes" id="UP001158045">
    <property type="component" value="Unassembled WGS sequence"/>
</dbReference>
<dbReference type="InterPro" id="IPR036721">
    <property type="entry name" value="RCK_C_sf"/>
</dbReference>
<feature type="domain" description="HTH gntR-type" evidence="4">
    <location>
        <begin position="13"/>
        <end position="81"/>
    </location>
</feature>
<dbReference type="PROSITE" id="PS50949">
    <property type="entry name" value="HTH_GNTR"/>
    <property type="match status" value="1"/>
</dbReference>
<dbReference type="InterPro" id="IPR000524">
    <property type="entry name" value="Tscrpt_reg_HTH_GntR"/>
</dbReference>
<dbReference type="Gene3D" id="3.30.70.1450">
    <property type="entry name" value="Regulator of K+ conductance, C-terminal domain"/>
    <property type="match status" value="1"/>
</dbReference>
<evidence type="ECO:0000259" key="5">
    <source>
        <dbReference type="PROSITE" id="PS51202"/>
    </source>
</evidence>
<comment type="caution">
    <text evidence="6">The sequence shown here is derived from an EMBL/GenBank/DDBJ whole genome shotgun (WGS) entry which is preliminary data.</text>
</comment>
<name>A0ABT6NDJ9_9FIRM</name>
<dbReference type="SUPFAM" id="SSF116726">
    <property type="entry name" value="TrkA C-terminal domain-like"/>
    <property type="match status" value="1"/>
</dbReference>
<dbReference type="RefSeq" id="WP_281094354.1">
    <property type="nucleotide sequence ID" value="NZ_JARYZI010000006.1"/>
</dbReference>
<sequence length="217" mass="24462">MVKQDTYDSGSKAARYERIALDIAYSILNEEWKIGEMIKGRSTLSGKYSVSPETIRRALKLLEELNVVEVVEKKGILIKSRTAADAFIKENHSKDRVLSMREDIAKMIQEKRAIEDTMIETLDTLIEQALIMKHVGIIHPLEFKVTESSYLIGKSIGEVKFWEHTGATIIGINRTGQLLLSPGPKLVFFAGDIVFYVGNATENSERVEKYVNKKVGE</sequence>
<organism evidence="6 7">
    <name type="scientific">Fusibacter bizertensis</name>
    <dbReference type="NCBI Taxonomy" id="1488331"/>
    <lineage>
        <taxon>Bacteria</taxon>
        <taxon>Bacillati</taxon>
        <taxon>Bacillota</taxon>
        <taxon>Clostridia</taxon>
        <taxon>Eubacteriales</taxon>
        <taxon>Eubacteriales Family XII. Incertae Sedis</taxon>
        <taxon>Fusibacter</taxon>
    </lineage>
</organism>
<keyword evidence="3" id="KW-0804">Transcription</keyword>
<proteinExistence type="predicted"/>
<feature type="domain" description="RCK C-terminal" evidence="5">
    <location>
        <begin position="128"/>
        <end position="213"/>
    </location>
</feature>
<dbReference type="InterPro" id="IPR050144">
    <property type="entry name" value="AAE_transporter"/>
</dbReference>
<keyword evidence="2" id="KW-0238">DNA-binding</keyword>
<dbReference type="InterPro" id="IPR036388">
    <property type="entry name" value="WH-like_DNA-bd_sf"/>
</dbReference>
<evidence type="ECO:0000259" key="4">
    <source>
        <dbReference type="PROSITE" id="PS50949"/>
    </source>
</evidence>
<dbReference type="Pfam" id="PF00392">
    <property type="entry name" value="GntR"/>
    <property type="match status" value="1"/>
</dbReference>
<evidence type="ECO:0000256" key="3">
    <source>
        <dbReference type="ARBA" id="ARBA00023163"/>
    </source>
</evidence>
<dbReference type="SMART" id="SM00345">
    <property type="entry name" value="HTH_GNTR"/>
    <property type="match status" value="1"/>
</dbReference>
<dbReference type="InterPro" id="IPR036390">
    <property type="entry name" value="WH_DNA-bd_sf"/>
</dbReference>
<dbReference type="PANTHER" id="PTHR30445:SF8">
    <property type="entry name" value="K(+)_H(+) ANTIPORTER SUBUNIT KHTT"/>
    <property type="match status" value="1"/>
</dbReference>
<evidence type="ECO:0000313" key="6">
    <source>
        <dbReference type="EMBL" id="MDH8678504.1"/>
    </source>
</evidence>
<keyword evidence="7" id="KW-1185">Reference proteome</keyword>
<gene>
    <name evidence="6" type="ORF">QE109_10125</name>
</gene>
<accession>A0ABT6NDJ9</accession>
<dbReference type="Pfam" id="PF02080">
    <property type="entry name" value="TrkA_C"/>
    <property type="match status" value="1"/>
</dbReference>
<keyword evidence="1" id="KW-0805">Transcription regulation</keyword>
<dbReference type="PROSITE" id="PS51202">
    <property type="entry name" value="RCK_C"/>
    <property type="match status" value="1"/>
</dbReference>
<reference evidence="6 7" key="1">
    <citation type="submission" date="2023-04" db="EMBL/GenBank/DDBJ databases">
        <title>Fusibacter bizertensis strain WBS, isolated from littoral bottom sediments of the Arctic seas - biochemical and genomic analysis.</title>
        <authorList>
            <person name="Brioukhanov A.L."/>
        </authorList>
    </citation>
    <scope>NUCLEOTIDE SEQUENCE [LARGE SCALE GENOMIC DNA]</scope>
    <source>
        <strain evidence="6 7">WBS</strain>
    </source>
</reference>
<evidence type="ECO:0000256" key="1">
    <source>
        <dbReference type="ARBA" id="ARBA00023015"/>
    </source>
</evidence>